<evidence type="ECO:0000313" key="4">
    <source>
        <dbReference type="Proteomes" id="UP001295794"/>
    </source>
</evidence>
<feature type="compositionally biased region" description="Polar residues" evidence="1">
    <location>
        <begin position="327"/>
        <end position="336"/>
    </location>
</feature>
<dbReference type="EMBL" id="CAVNYO010000444">
    <property type="protein sequence ID" value="CAK5281910.1"/>
    <property type="molecule type" value="Genomic_DNA"/>
</dbReference>
<keyword evidence="2" id="KW-0472">Membrane</keyword>
<keyword evidence="2" id="KW-1133">Transmembrane helix</keyword>
<feature type="compositionally biased region" description="Polar residues" evidence="1">
    <location>
        <begin position="212"/>
        <end position="221"/>
    </location>
</feature>
<feature type="transmembrane region" description="Helical" evidence="2">
    <location>
        <begin position="624"/>
        <end position="643"/>
    </location>
</feature>
<feature type="compositionally biased region" description="Low complexity" evidence="1">
    <location>
        <begin position="312"/>
        <end position="326"/>
    </location>
</feature>
<feature type="region of interest" description="Disordered" evidence="1">
    <location>
        <begin position="290"/>
        <end position="424"/>
    </location>
</feature>
<dbReference type="Proteomes" id="UP001295794">
    <property type="component" value="Unassembled WGS sequence"/>
</dbReference>
<feature type="compositionally biased region" description="Low complexity" evidence="1">
    <location>
        <begin position="360"/>
        <end position="378"/>
    </location>
</feature>
<feature type="compositionally biased region" description="Low complexity" evidence="1">
    <location>
        <begin position="339"/>
        <end position="352"/>
    </location>
</feature>
<gene>
    <name evidence="3" type="ORF">MYCIT1_LOCUS33266</name>
</gene>
<sequence>MYMLQPGIGYVAPAAPTAPAPPASASSHASTSATVVTAPAAPKPTAALSDFDRSQTASRASSHSTGSLSSGSSSVLVISPPSSVLSNPSEPQRYGHMHGRPYEAFALPPIVPPPPPPVAPAYPPPGFVAHPAWSAHPPPPPVPAPPTVVPSWADWIPDPTRPPTPPTPTQAVPPWEHWRPGMGRPPRPVSPPEMRLSSSAQGSEAAPRDELASNSSTISTQIPPPMHCFRPGKPAPPAPLALPNATPPGVAAAMRHDERPELVQWYHHNFTPMSDRTPMPSFTMEIPGTPAAGQHTSAASDNVERGRPYELRPVSPVARVRSPVYSHPTSIANSPRGTVPSPVADSAAPPDVLSVRTHSRSPLRTVVSSPSVTSSRLTPSPPPQQVFLSRAGPVSSSSRAPSLLYQNSPMSTPRTHSPVSSYDGVHGYPASPVVYQLSSGLSTPGEPQMSVRPPIVTPVHPFRGWVSERPRAETVSSRSSSSETSHTVLIPSMPMPAQQSPGMPMQPPMQGAHQPYIPAWTTPWPCPPPFNPQPTFNPQPQPYTPWGYNSTSPYPFEGSQYSRHPRFWFEDGNVTYVIQNMEYKLHRYHFNNGTWASSNAWPGYQSSRFELFENKIDFERFLTVLYPLFVVFPFSFHIAYFLCREHGEQEC</sequence>
<keyword evidence="4" id="KW-1185">Reference proteome</keyword>
<reference evidence="3" key="1">
    <citation type="submission" date="2023-11" db="EMBL/GenBank/DDBJ databases">
        <authorList>
            <person name="De Vega J J."/>
            <person name="De Vega J J."/>
        </authorList>
    </citation>
    <scope>NUCLEOTIDE SEQUENCE</scope>
</reference>
<protein>
    <submittedName>
        <fullName evidence="3">Uncharacterized protein</fullName>
    </submittedName>
</protein>
<evidence type="ECO:0000313" key="3">
    <source>
        <dbReference type="EMBL" id="CAK5281910.1"/>
    </source>
</evidence>
<feature type="compositionally biased region" description="Polar residues" evidence="1">
    <location>
        <begin position="394"/>
        <end position="420"/>
    </location>
</feature>
<proteinExistence type="predicted"/>
<accession>A0AAD2HU35</accession>
<comment type="caution">
    <text evidence="3">The sequence shown here is derived from an EMBL/GenBank/DDBJ whole genome shotgun (WGS) entry which is preliminary data.</text>
</comment>
<evidence type="ECO:0000256" key="1">
    <source>
        <dbReference type="SAM" id="MobiDB-lite"/>
    </source>
</evidence>
<feature type="compositionally biased region" description="Low complexity" evidence="1">
    <location>
        <begin position="58"/>
        <end position="89"/>
    </location>
</feature>
<feature type="region of interest" description="Disordered" evidence="1">
    <location>
        <begin position="158"/>
        <end position="226"/>
    </location>
</feature>
<keyword evidence="2" id="KW-0812">Transmembrane</keyword>
<evidence type="ECO:0000256" key="2">
    <source>
        <dbReference type="SAM" id="Phobius"/>
    </source>
</evidence>
<dbReference type="AlphaFoldDB" id="A0AAD2HU35"/>
<name>A0AAD2HU35_9AGAR</name>
<organism evidence="3 4">
    <name type="scientific">Mycena citricolor</name>
    <dbReference type="NCBI Taxonomy" id="2018698"/>
    <lineage>
        <taxon>Eukaryota</taxon>
        <taxon>Fungi</taxon>
        <taxon>Dikarya</taxon>
        <taxon>Basidiomycota</taxon>
        <taxon>Agaricomycotina</taxon>
        <taxon>Agaricomycetes</taxon>
        <taxon>Agaricomycetidae</taxon>
        <taxon>Agaricales</taxon>
        <taxon>Marasmiineae</taxon>
        <taxon>Mycenaceae</taxon>
        <taxon>Mycena</taxon>
    </lineage>
</organism>
<feature type="compositionally biased region" description="Low complexity" evidence="1">
    <location>
        <begin position="23"/>
        <end position="47"/>
    </location>
</feature>
<feature type="region of interest" description="Disordered" evidence="1">
    <location>
        <begin position="13"/>
        <end position="97"/>
    </location>
</feature>
<feature type="non-terminal residue" evidence="3">
    <location>
        <position position="651"/>
    </location>
</feature>
<feature type="compositionally biased region" description="Pro residues" evidence="1">
    <location>
        <begin position="159"/>
        <end position="168"/>
    </location>
</feature>